<evidence type="ECO:0000256" key="2">
    <source>
        <dbReference type="ARBA" id="ARBA00006020"/>
    </source>
</evidence>
<dbReference type="RefSeq" id="XP_018124684.1">
    <property type="nucleotide sequence ID" value="XM_018269195.2"/>
</dbReference>
<evidence type="ECO:0000256" key="5">
    <source>
        <dbReference type="ARBA" id="ARBA00023186"/>
    </source>
</evidence>
<dbReference type="PANTHER" id="PTHR13137">
    <property type="entry name" value="DC11 ACN9 HOMOLOG"/>
    <property type="match status" value="1"/>
</dbReference>
<gene>
    <name evidence="8" type="primary">LOC108719910</name>
</gene>
<keyword evidence="5 6" id="KW-0143">Chaperone</keyword>
<dbReference type="GeneID" id="108719910"/>
<dbReference type="CDD" id="cd20270">
    <property type="entry name" value="Complex1_LYR_SDHAF3_LYRM10"/>
    <property type="match status" value="1"/>
</dbReference>
<dbReference type="OrthoDB" id="278329at2759"/>
<evidence type="ECO:0000313" key="8">
    <source>
        <dbReference type="RefSeq" id="XP_018124684.1"/>
    </source>
</evidence>
<dbReference type="InterPro" id="IPR008381">
    <property type="entry name" value="SDHAF3/Sdh7"/>
</dbReference>
<dbReference type="STRING" id="8355.A0A1L8FR33"/>
<dbReference type="PANTHER" id="PTHR13137:SF6">
    <property type="entry name" value="SUCCINATE DEHYDROGENASE ASSEMBLY FACTOR 3, MITOCHONDRIAL"/>
    <property type="match status" value="1"/>
</dbReference>
<reference evidence="8" key="1">
    <citation type="submission" date="2025-08" db="UniProtKB">
        <authorList>
            <consortium name="RefSeq"/>
        </authorList>
    </citation>
    <scope>IDENTIFICATION</scope>
    <source>
        <strain evidence="8">J_2021</strain>
        <tissue evidence="8">Erythrocytes</tissue>
    </source>
</reference>
<evidence type="ECO:0000313" key="7">
    <source>
        <dbReference type="Proteomes" id="UP000186698"/>
    </source>
</evidence>
<comment type="function">
    <text evidence="6">Plays an essential role in the assembly of succinate dehydrogenase (SDH), an enzyme complex (also referred to as respiratory complex II) that is a component of both the tricarboxylic acid (TCA) cycle and the mitochondrial electron transport chain, and which couples the oxidation of succinate to fumarate with the reduction of ubiquinone (coenzyme Q) to ubiquinol. Promotes maturation of the iron-sulfur protein subunit of the SDH catalytic dimer, protecting it from the deleterious effects of oxidants. May act together with SDHAF1.</text>
</comment>
<dbReference type="OMA" id="SSHCENE"/>
<dbReference type="Bgee" id="108719910">
    <property type="expression patterns" value="Expressed in muscle tissue and 20 other cell types or tissues"/>
</dbReference>
<dbReference type="PaxDb" id="8355-A0A1L8FR33"/>
<evidence type="ECO:0000256" key="4">
    <source>
        <dbReference type="ARBA" id="ARBA00023128"/>
    </source>
</evidence>
<dbReference type="KEGG" id="xla:108719910"/>
<keyword evidence="4 6" id="KW-0496">Mitochondrion</keyword>
<comment type="similarity">
    <text evidence="2 6">Belongs to the complex I LYR family. SDHAF3 subfamily.</text>
</comment>
<dbReference type="GO" id="GO:0005759">
    <property type="term" value="C:mitochondrial matrix"/>
    <property type="evidence" value="ECO:0007669"/>
    <property type="project" value="UniProtKB-SubCell"/>
</dbReference>
<protein>
    <recommendedName>
        <fullName evidence="6">Succinate dehydrogenase assembly factor 3</fullName>
        <shortName evidence="6">SDH assembly factor 3</shortName>
        <shortName evidence="6">SDHAF3</shortName>
    </recommendedName>
</protein>
<evidence type="ECO:0000256" key="3">
    <source>
        <dbReference type="ARBA" id="ARBA00022946"/>
    </source>
</evidence>
<keyword evidence="3" id="KW-0809">Transit peptide</keyword>
<organism evidence="7 8">
    <name type="scientific">Xenopus laevis</name>
    <name type="common">African clawed frog</name>
    <dbReference type="NCBI Taxonomy" id="8355"/>
    <lineage>
        <taxon>Eukaryota</taxon>
        <taxon>Metazoa</taxon>
        <taxon>Chordata</taxon>
        <taxon>Craniata</taxon>
        <taxon>Vertebrata</taxon>
        <taxon>Euteleostomi</taxon>
        <taxon>Amphibia</taxon>
        <taxon>Batrachia</taxon>
        <taxon>Anura</taxon>
        <taxon>Pipoidea</taxon>
        <taxon>Pipidae</taxon>
        <taxon>Xenopodinae</taxon>
        <taxon>Xenopus</taxon>
        <taxon>Xenopus</taxon>
    </lineage>
</organism>
<comment type="subunit">
    <text evidence="6">Interacts with the iron-sulfur protein subunit within the SDH catalytic dimer.</text>
</comment>
<dbReference type="GO" id="GO:0005758">
    <property type="term" value="C:mitochondrial intermembrane space"/>
    <property type="evidence" value="ECO:0000318"/>
    <property type="project" value="GO_Central"/>
</dbReference>
<sequence length="169" mass="19484">MLLIWFYSVTLAQGNKHVPKLDLIISAAERTITLTIGHDILACQMASLPSHVQNVRSLYKKILVLHHMLPLHFKALGDQYVKEEFRRHKNASPQEAKLFMKEWEAYATLLWKQTNETLHSRGGKGVFGASISQETLDSFRGEQIGQLYELMQETKKHKHQFDIIEDGQK</sequence>
<dbReference type="Pfam" id="PF13233">
    <property type="entry name" value="Complex1_LYR_2"/>
    <property type="match status" value="1"/>
</dbReference>
<proteinExistence type="inferred from homology"/>
<evidence type="ECO:0000256" key="6">
    <source>
        <dbReference type="RuleBase" id="RU368039"/>
    </source>
</evidence>
<accession>A0A1L8FR33</accession>
<name>A0A1L8FR33_XENLA</name>
<comment type="subcellular location">
    <subcellularLocation>
        <location evidence="1 6">Mitochondrion matrix</location>
    </subcellularLocation>
</comment>
<dbReference type="GO" id="GO:0034553">
    <property type="term" value="P:mitochondrial respiratory chain complex II assembly"/>
    <property type="evidence" value="ECO:0000318"/>
    <property type="project" value="GO_Central"/>
</dbReference>
<evidence type="ECO:0000256" key="1">
    <source>
        <dbReference type="ARBA" id="ARBA00004305"/>
    </source>
</evidence>
<dbReference type="AlphaFoldDB" id="A0A1L8FR33"/>
<keyword evidence="7" id="KW-1185">Reference proteome</keyword>
<dbReference type="GO" id="GO:0006105">
    <property type="term" value="P:succinate metabolic process"/>
    <property type="evidence" value="ECO:0007669"/>
    <property type="project" value="TreeGrafter"/>
</dbReference>
<dbReference type="Proteomes" id="UP000186698">
    <property type="component" value="Chromosome 6S"/>
</dbReference>